<protein>
    <submittedName>
        <fullName evidence="1">Uncharacterized protein</fullName>
    </submittedName>
</protein>
<name>A0ABP2IKR0_CHRGE</name>
<comment type="caution">
    <text evidence="1">The sequence shown here is derived from an EMBL/GenBank/DDBJ whole genome shotgun (WGS) entry which is preliminary data.</text>
</comment>
<reference evidence="1" key="1">
    <citation type="submission" date="2010-06" db="EMBL/GenBank/DDBJ databases">
        <authorList>
            <person name="Muzny D."/>
            <person name="Qin X."/>
            <person name="Buhay C."/>
            <person name="Dugan-Rocha S."/>
            <person name="Ding Y."/>
            <person name="Chen G."/>
            <person name="Hawes A."/>
            <person name="Holder M."/>
            <person name="Jhangiani S."/>
            <person name="Johnson A."/>
            <person name="Khan Z."/>
            <person name="Li Z."/>
            <person name="Liu W."/>
            <person name="Liu X."/>
            <person name="Perez L."/>
            <person name="Shen H."/>
            <person name="Wang Q."/>
            <person name="Watt J."/>
            <person name="Xi L."/>
            <person name="Xin Y."/>
            <person name="Zhou J."/>
            <person name="Deng J."/>
            <person name="Jiang H."/>
            <person name="Liu Y."/>
            <person name="Qu J."/>
            <person name="Song X.-Z."/>
            <person name="Zhang L."/>
            <person name="Villasana D."/>
            <person name="Johnson A."/>
            <person name="Liu J."/>
            <person name="Liyanage D."/>
            <person name="Lorensuhewa L."/>
            <person name="Robinson T."/>
            <person name="Song A."/>
            <person name="Song B.-B."/>
            <person name="Dinh H."/>
            <person name="Thornton R."/>
            <person name="Coyle M."/>
            <person name="Francisco L."/>
            <person name="Jackson L."/>
            <person name="Javaid M."/>
            <person name="Korchina V."/>
            <person name="Kovar C."/>
            <person name="Mata R."/>
            <person name="Mathew T."/>
            <person name="Ngo R."/>
            <person name="Nguyen L."/>
            <person name="Nguyen N."/>
            <person name="Okwuonu G."/>
            <person name="Ongeri F."/>
            <person name="Pham C."/>
            <person name="Simmons D."/>
            <person name="Wilczek-Boney K."/>
            <person name="Hale W."/>
            <person name="Jakkamsetti A."/>
            <person name="Pham P."/>
            <person name="Ruth R."/>
            <person name="San Lucas F."/>
            <person name="Warren J."/>
            <person name="Zhang J."/>
            <person name="Zhao Z."/>
            <person name="Zhou C."/>
            <person name="Zhu D."/>
            <person name="Lee S."/>
            <person name="Bess C."/>
            <person name="Blankenburg K."/>
            <person name="Forbes L."/>
            <person name="Fu Q."/>
            <person name="Gubbala S."/>
            <person name="Hirani K."/>
            <person name="Jayaseelan J.C."/>
            <person name="Lara F."/>
            <person name="Munidasa M."/>
            <person name="Palculict T."/>
            <person name="Patil S."/>
            <person name="Pu L.-L."/>
            <person name="Saada N."/>
            <person name="Tang L."/>
            <person name="Weissenberger G."/>
            <person name="Zhu Y."/>
            <person name="Hemphill L."/>
            <person name="Shang Y."/>
            <person name="Youmans B."/>
            <person name="Ayvaz T."/>
            <person name="Ross M."/>
            <person name="Santibanez J."/>
            <person name="Aqrawi P."/>
            <person name="Gross S."/>
            <person name="Joshi V."/>
            <person name="Fowler G."/>
            <person name="Nazareth L."/>
            <person name="Reid J."/>
            <person name="Worley K."/>
            <person name="Petrosino J."/>
            <person name="Highlander S."/>
            <person name="Gibbs R."/>
        </authorList>
    </citation>
    <scope>NUCLEOTIDE SEQUENCE [LARGE SCALE GENOMIC DNA]</scope>
    <source>
        <strain evidence="1">ATCC 35910</strain>
    </source>
</reference>
<dbReference type="Proteomes" id="UP000002969">
    <property type="component" value="Unassembled WGS sequence"/>
</dbReference>
<evidence type="ECO:0000313" key="1">
    <source>
        <dbReference type="EMBL" id="EFK34287.1"/>
    </source>
</evidence>
<dbReference type="EMBL" id="ACKQ02000007">
    <property type="protein sequence ID" value="EFK34287.1"/>
    <property type="molecule type" value="Genomic_DNA"/>
</dbReference>
<keyword evidence="2" id="KW-1185">Reference proteome</keyword>
<proteinExistence type="predicted"/>
<evidence type="ECO:0000313" key="2">
    <source>
        <dbReference type="Proteomes" id="UP000002969"/>
    </source>
</evidence>
<gene>
    <name evidence="1" type="ORF">HMPREF0204_13356</name>
</gene>
<accession>A0ABP2IKR0</accession>
<sequence length="60" mass="7265">MCIAEKQIIERIRKNIIKTIKNSLIYNLQVNIKNGFFIHLILRILLLRKIQKENYLEQLN</sequence>
<organism evidence="1 2">
    <name type="scientific">Chryseobacterium gleum ATCC 35910</name>
    <dbReference type="NCBI Taxonomy" id="525257"/>
    <lineage>
        <taxon>Bacteria</taxon>
        <taxon>Pseudomonadati</taxon>
        <taxon>Bacteroidota</taxon>
        <taxon>Flavobacteriia</taxon>
        <taxon>Flavobacteriales</taxon>
        <taxon>Weeksellaceae</taxon>
        <taxon>Chryseobacterium group</taxon>
        <taxon>Chryseobacterium</taxon>
    </lineage>
</organism>